<dbReference type="InterPro" id="IPR005901">
    <property type="entry name" value="GLPGLI"/>
</dbReference>
<dbReference type="RefSeq" id="WP_090078442.1">
    <property type="nucleotide sequence ID" value="NZ_FOQT01000001.1"/>
</dbReference>
<protein>
    <submittedName>
        <fullName evidence="2">GLPGLI family protein</fullName>
    </submittedName>
</protein>
<dbReference type="Proteomes" id="UP000198931">
    <property type="component" value="Unassembled WGS sequence"/>
</dbReference>
<gene>
    <name evidence="2" type="ORF">SAMN05443292_0350</name>
</gene>
<evidence type="ECO:0000256" key="1">
    <source>
        <dbReference type="SAM" id="SignalP"/>
    </source>
</evidence>
<evidence type="ECO:0000313" key="3">
    <source>
        <dbReference type="Proteomes" id="UP000198931"/>
    </source>
</evidence>
<evidence type="ECO:0000313" key="2">
    <source>
        <dbReference type="EMBL" id="SFH83784.1"/>
    </source>
</evidence>
<feature type="chain" id="PRO_5011739047" evidence="1">
    <location>
        <begin position="21"/>
        <end position="256"/>
    </location>
</feature>
<organism evidence="2 3">
    <name type="scientific">Halpernia frigidisoli</name>
    <dbReference type="NCBI Taxonomy" id="1125876"/>
    <lineage>
        <taxon>Bacteria</taxon>
        <taxon>Pseudomonadati</taxon>
        <taxon>Bacteroidota</taxon>
        <taxon>Flavobacteriia</taxon>
        <taxon>Flavobacteriales</taxon>
        <taxon>Weeksellaceae</taxon>
        <taxon>Chryseobacterium group</taxon>
        <taxon>Halpernia</taxon>
    </lineage>
</organism>
<dbReference type="EMBL" id="FOQT01000001">
    <property type="protein sequence ID" value="SFH83784.1"/>
    <property type="molecule type" value="Genomic_DNA"/>
</dbReference>
<accession>A0A1I3DAN3</accession>
<feature type="signal peptide" evidence="1">
    <location>
        <begin position="1"/>
        <end position="20"/>
    </location>
</feature>
<dbReference type="OrthoDB" id="1440774at2"/>
<dbReference type="AlphaFoldDB" id="A0A1I3DAN3"/>
<keyword evidence="1" id="KW-0732">Signal</keyword>
<dbReference type="STRING" id="1125876.SAMN05443292_0350"/>
<name>A0A1I3DAN3_9FLAO</name>
<keyword evidence="3" id="KW-1185">Reference proteome</keyword>
<dbReference type="Pfam" id="PF09697">
    <property type="entry name" value="Porph_ging"/>
    <property type="match status" value="1"/>
</dbReference>
<dbReference type="NCBIfam" id="TIGR01200">
    <property type="entry name" value="GLPGLI"/>
    <property type="match status" value="1"/>
</dbReference>
<sequence>MKRFLLFLYVLSAIFSFSQNSIVIKYDFVQNTDNTSKIYGQFLVSNKTESYYIMPFHKVFKNYDELLNDQDYADSGRYMNSLKKTDNYILGVAYIPNNPIIKIYKDFTPEIKWKILSETKLIFNFNCQSAVGNFRGRDYKVWFTTEIPISDGPWKLSGLPGLILEATDSNGYFSFTASGISSNSSYVIPRKLINFYSENDKKIIKYSEFIFEENNALSVFRQKMMANLPKGVQLTNIPPIRKLEIEANFEWENEKQ</sequence>
<reference evidence="2 3" key="1">
    <citation type="submission" date="2016-10" db="EMBL/GenBank/DDBJ databases">
        <authorList>
            <person name="de Groot N.N."/>
        </authorList>
    </citation>
    <scope>NUCLEOTIDE SEQUENCE [LARGE SCALE GENOMIC DNA]</scope>
    <source>
        <strain evidence="2 3">DSM 26000</strain>
    </source>
</reference>
<proteinExistence type="predicted"/>